<sequence length="115" mass="13302">MQVADVCLWCIMKLQHQIFLTTKWTILMSYPTKNTASPLLALCVTDTSNKNRSNTFVSPEVIRPYPKAGPRKSVRTGRKKGRTSILTDTQEKLAIESELEARKRKRRKLRKLKQK</sequence>
<reference evidence="2 3" key="1">
    <citation type="submission" date="2023-03" db="EMBL/GenBank/DDBJ databases">
        <title>Genome insight into feeding habits of ladybird beetles.</title>
        <authorList>
            <person name="Li H.-S."/>
            <person name="Huang Y.-H."/>
            <person name="Pang H."/>
        </authorList>
    </citation>
    <scope>NUCLEOTIDE SEQUENCE [LARGE SCALE GENOMIC DNA]</scope>
    <source>
        <strain evidence="2">SYSU_2023b</strain>
        <tissue evidence="2">Whole body</tissue>
    </source>
</reference>
<dbReference type="Proteomes" id="UP001431783">
    <property type="component" value="Unassembled WGS sequence"/>
</dbReference>
<evidence type="ECO:0000256" key="1">
    <source>
        <dbReference type="SAM" id="MobiDB-lite"/>
    </source>
</evidence>
<gene>
    <name evidence="2" type="ORF">WA026_023672</name>
</gene>
<proteinExistence type="predicted"/>
<protein>
    <submittedName>
        <fullName evidence="2">Uncharacterized protein</fullName>
    </submittedName>
</protein>
<name>A0AAW1U839_9CUCU</name>
<comment type="caution">
    <text evidence="2">The sequence shown here is derived from an EMBL/GenBank/DDBJ whole genome shotgun (WGS) entry which is preliminary data.</text>
</comment>
<feature type="region of interest" description="Disordered" evidence="1">
    <location>
        <begin position="55"/>
        <end position="87"/>
    </location>
</feature>
<feature type="compositionally biased region" description="Basic residues" evidence="1">
    <location>
        <begin position="69"/>
        <end position="82"/>
    </location>
</feature>
<organism evidence="2 3">
    <name type="scientific">Henosepilachna vigintioctopunctata</name>
    <dbReference type="NCBI Taxonomy" id="420089"/>
    <lineage>
        <taxon>Eukaryota</taxon>
        <taxon>Metazoa</taxon>
        <taxon>Ecdysozoa</taxon>
        <taxon>Arthropoda</taxon>
        <taxon>Hexapoda</taxon>
        <taxon>Insecta</taxon>
        <taxon>Pterygota</taxon>
        <taxon>Neoptera</taxon>
        <taxon>Endopterygota</taxon>
        <taxon>Coleoptera</taxon>
        <taxon>Polyphaga</taxon>
        <taxon>Cucujiformia</taxon>
        <taxon>Coccinelloidea</taxon>
        <taxon>Coccinellidae</taxon>
        <taxon>Epilachninae</taxon>
        <taxon>Epilachnini</taxon>
        <taxon>Henosepilachna</taxon>
    </lineage>
</organism>
<keyword evidence="3" id="KW-1185">Reference proteome</keyword>
<evidence type="ECO:0000313" key="3">
    <source>
        <dbReference type="Proteomes" id="UP001431783"/>
    </source>
</evidence>
<evidence type="ECO:0000313" key="2">
    <source>
        <dbReference type="EMBL" id="KAK9878740.1"/>
    </source>
</evidence>
<dbReference type="EMBL" id="JARQZJ010000057">
    <property type="protein sequence ID" value="KAK9878740.1"/>
    <property type="molecule type" value="Genomic_DNA"/>
</dbReference>
<accession>A0AAW1U839</accession>
<dbReference type="AlphaFoldDB" id="A0AAW1U839"/>